<accession>A0AAE0ALP1</accession>
<dbReference type="PANTHER" id="PTHR31325">
    <property type="entry name" value="OS01G0798800 PROTEIN-RELATED"/>
    <property type="match status" value="1"/>
</dbReference>
<keyword evidence="3" id="KW-1185">Reference proteome</keyword>
<dbReference type="AlphaFoldDB" id="A0AAE0ALP1"/>
<keyword evidence="1" id="KW-0472">Membrane</keyword>
<feature type="transmembrane region" description="Helical" evidence="1">
    <location>
        <begin position="23"/>
        <end position="42"/>
    </location>
</feature>
<dbReference type="Proteomes" id="UP001281410">
    <property type="component" value="Unassembled WGS sequence"/>
</dbReference>
<dbReference type="EMBL" id="JANJYJ010000004">
    <property type="protein sequence ID" value="KAK3220406.1"/>
    <property type="molecule type" value="Genomic_DNA"/>
</dbReference>
<name>A0AAE0ALP1_9ROSI</name>
<protein>
    <recommendedName>
        <fullName evidence="4">DUF4220 domain-containing protein</fullName>
    </recommendedName>
</protein>
<comment type="caution">
    <text evidence="2">The sequence shown here is derived from an EMBL/GenBank/DDBJ whole genome shotgun (WGS) entry which is preliminary data.</text>
</comment>
<evidence type="ECO:0000256" key="1">
    <source>
        <dbReference type="SAM" id="Phobius"/>
    </source>
</evidence>
<evidence type="ECO:0000313" key="3">
    <source>
        <dbReference type="Proteomes" id="UP001281410"/>
    </source>
</evidence>
<keyword evidence="1" id="KW-1133">Transmembrane helix</keyword>
<reference evidence="2" key="1">
    <citation type="journal article" date="2023" name="Plant J.">
        <title>Genome sequences and population genomics provide insights into the demographic history, inbreeding, and mutation load of two 'living fossil' tree species of Dipteronia.</title>
        <authorList>
            <person name="Feng Y."/>
            <person name="Comes H.P."/>
            <person name="Chen J."/>
            <person name="Zhu S."/>
            <person name="Lu R."/>
            <person name="Zhang X."/>
            <person name="Li P."/>
            <person name="Qiu J."/>
            <person name="Olsen K.M."/>
            <person name="Qiu Y."/>
        </authorList>
    </citation>
    <scope>NUCLEOTIDE SEQUENCE</scope>
    <source>
        <strain evidence="2">NBL</strain>
    </source>
</reference>
<sequence>MKRRIVVELYSPSLRNLWKEWDAWVMVVLSLTIQILLSILGNRRKSSRKRAIQVFIWFGYISPDSVATFALGILSSNVTDTYDQRNDKAVDANTELAAFWAPFY</sequence>
<organism evidence="2 3">
    <name type="scientific">Dipteronia sinensis</name>
    <dbReference type="NCBI Taxonomy" id="43782"/>
    <lineage>
        <taxon>Eukaryota</taxon>
        <taxon>Viridiplantae</taxon>
        <taxon>Streptophyta</taxon>
        <taxon>Embryophyta</taxon>
        <taxon>Tracheophyta</taxon>
        <taxon>Spermatophyta</taxon>
        <taxon>Magnoliopsida</taxon>
        <taxon>eudicotyledons</taxon>
        <taxon>Gunneridae</taxon>
        <taxon>Pentapetalae</taxon>
        <taxon>rosids</taxon>
        <taxon>malvids</taxon>
        <taxon>Sapindales</taxon>
        <taxon>Sapindaceae</taxon>
        <taxon>Hippocastanoideae</taxon>
        <taxon>Acereae</taxon>
        <taxon>Dipteronia</taxon>
    </lineage>
</organism>
<proteinExistence type="predicted"/>
<feature type="transmembrane region" description="Helical" evidence="1">
    <location>
        <begin position="54"/>
        <end position="74"/>
    </location>
</feature>
<keyword evidence="1" id="KW-0812">Transmembrane</keyword>
<gene>
    <name evidence="2" type="ORF">Dsin_014376</name>
</gene>
<evidence type="ECO:0000313" key="2">
    <source>
        <dbReference type="EMBL" id="KAK3220406.1"/>
    </source>
</evidence>
<evidence type="ECO:0008006" key="4">
    <source>
        <dbReference type="Google" id="ProtNLM"/>
    </source>
</evidence>